<dbReference type="SUPFAM" id="SSF54529">
    <property type="entry name" value="Mitochondrial glycoprotein MAM33-like"/>
    <property type="match status" value="1"/>
</dbReference>
<organism evidence="1 2">
    <name type="scientific">Adiantum capillus-veneris</name>
    <name type="common">Maidenhair fern</name>
    <dbReference type="NCBI Taxonomy" id="13818"/>
    <lineage>
        <taxon>Eukaryota</taxon>
        <taxon>Viridiplantae</taxon>
        <taxon>Streptophyta</taxon>
        <taxon>Embryophyta</taxon>
        <taxon>Tracheophyta</taxon>
        <taxon>Polypodiopsida</taxon>
        <taxon>Polypodiidae</taxon>
        <taxon>Polypodiales</taxon>
        <taxon>Pteridineae</taxon>
        <taxon>Pteridaceae</taxon>
        <taxon>Vittarioideae</taxon>
        <taxon>Adiantum</taxon>
    </lineage>
</organism>
<evidence type="ECO:0000313" key="2">
    <source>
        <dbReference type="Proteomes" id="UP000886520"/>
    </source>
</evidence>
<dbReference type="PANTHER" id="PTHR10826">
    <property type="entry name" value="COMPLEMENT COMPONENT 1"/>
    <property type="match status" value="1"/>
</dbReference>
<reference evidence="1" key="1">
    <citation type="submission" date="2021-01" db="EMBL/GenBank/DDBJ databases">
        <title>Adiantum capillus-veneris genome.</title>
        <authorList>
            <person name="Fang Y."/>
            <person name="Liao Q."/>
        </authorList>
    </citation>
    <scope>NUCLEOTIDE SEQUENCE</scope>
    <source>
        <strain evidence="1">H3</strain>
        <tissue evidence="1">Leaf</tissue>
    </source>
</reference>
<dbReference type="Gene3D" id="3.10.280.10">
    <property type="entry name" value="Mitochondrial glycoprotein"/>
    <property type="match status" value="1"/>
</dbReference>
<keyword evidence="2" id="KW-1185">Reference proteome</keyword>
<dbReference type="EMBL" id="JABFUD020000016">
    <property type="protein sequence ID" value="KAI5068697.1"/>
    <property type="molecule type" value="Genomic_DNA"/>
</dbReference>
<name>A0A9D4UJI9_ADICA</name>
<sequence length="242" mass="27262">MFPASRRVLLGRRARLLPRQFPYSLLLCERTHNARAAPCCLLSSRFIASASSPKGDLLSSLRVQIEHESQVSSLQALLKPPEPFKLIDNPDAREVVLRRTFGVEDIEIVCVFHEQNFGQNDGEEEFGPPPPPDVPTKMVQMTIKISVGSDQPFLQIVCCAYGNKSSIEQVLLRNHVVKLKEAPFKGPDTSLLSDKIKSGFVQYLEVRGINNELAKFLLKYVPQSTQQKNACWLTKVERFLKV</sequence>
<dbReference type="OrthoDB" id="278212at2759"/>
<dbReference type="Proteomes" id="UP000886520">
    <property type="component" value="Chromosome 16"/>
</dbReference>
<dbReference type="AlphaFoldDB" id="A0A9D4UJI9"/>
<dbReference type="InterPro" id="IPR036561">
    <property type="entry name" value="MAM33_sf"/>
</dbReference>
<evidence type="ECO:0000313" key="1">
    <source>
        <dbReference type="EMBL" id="KAI5068697.1"/>
    </source>
</evidence>
<dbReference type="GO" id="GO:0005759">
    <property type="term" value="C:mitochondrial matrix"/>
    <property type="evidence" value="ECO:0007669"/>
    <property type="project" value="InterPro"/>
</dbReference>
<comment type="caution">
    <text evidence="1">The sequence shown here is derived from an EMBL/GenBank/DDBJ whole genome shotgun (WGS) entry which is preliminary data.</text>
</comment>
<gene>
    <name evidence="1" type="ORF">GOP47_0017042</name>
</gene>
<proteinExistence type="predicted"/>
<dbReference type="Pfam" id="PF02330">
    <property type="entry name" value="MAM33"/>
    <property type="match status" value="1"/>
</dbReference>
<accession>A0A9D4UJI9</accession>
<dbReference type="PANTHER" id="PTHR10826:SF1">
    <property type="entry name" value="COMPLEMENT COMPONENT 1 Q SUBCOMPONENT-BINDING PROTEIN, MITOCHONDRIAL"/>
    <property type="match status" value="1"/>
</dbReference>
<protein>
    <submittedName>
        <fullName evidence="1">Uncharacterized protein</fullName>
    </submittedName>
</protein>
<dbReference type="InterPro" id="IPR003428">
    <property type="entry name" value="MAM33"/>
</dbReference>